<reference evidence="2" key="1">
    <citation type="submission" date="2022-07" db="EMBL/GenBank/DDBJ databases">
        <title>FELIX.</title>
        <authorList>
            <person name="Wan K.H."/>
            <person name="Park S."/>
            <person name="Lawrence Q."/>
            <person name="Eichenberger J.P."/>
            <person name="Booth B.W."/>
            <person name="Piaggio A.J."/>
            <person name="Chandler J.C."/>
            <person name="Franklin A.B."/>
            <person name="Celniker S.E."/>
        </authorList>
    </citation>
    <scope>NUCLEOTIDE SEQUENCE</scope>
    <source>
        <strain evidence="2">QA-1986 374</strain>
    </source>
</reference>
<keyword evidence="1" id="KW-1133">Transmembrane helix</keyword>
<feature type="transmembrane region" description="Helical" evidence="1">
    <location>
        <begin position="49"/>
        <end position="72"/>
    </location>
</feature>
<protein>
    <submittedName>
        <fullName evidence="2">Uncharacterized protein</fullName>
    </submittedName>
</protein>
<dbReference type="Proteomes" id="UP001059773">
    <property type="component" value="Chromosome"/>
</dbReference>
<accession>A0ABY5JS19</accession>
<evidence type="ECO:0000313" key="3">
    <source>
        <dbReference type="Proteomes" id="UP001059773"/>
    </source>
</evidence>
<dbReference type="RefSeq" id="WP_040980341.1">
    <property type="nucleotide sequence ID" value="NZ_CABKTI010000002.1"/>
</dbReference>
<sequence>MKKRGAGVLFITIGVFLISIRYLSAALIGSGVKVSVLNNSPDFDSLLTFVGSGLSNFAIVVIIVGVLFIAWAEIEVKINE</sequence>
<keyword evidence="1" id="KW-0472">Membrane</keyword>
<organism evidence="2 3">
    <name type="scientific">Oceanobacillus jeddahense</name>
    <dbReference type="NCBI Taxonomy" id="1462527"/>
    <lineage>
        <taxon>Bacteria</taxon>
        <taxon>Bacillati</taxon>
        <taxon>Bacillota</taxon>
        <taxon>Bacilli</taxon>
        <taxon>Bacillales</taxon>
        <taxon>Bacillaceae</taxon>
        <taxon>Oceanobacillus</taxon>
    </lineage>
</organism>
<gene>
    <name evidence="2" type="ORF">NP439_15240</name>
</gene>
<keyword evidence="3" id="KW-1185">Reference proteome</keyword>
<name>A0ABY5JS19_9BACI</name>
<evidence type="ECO:0000313" key="2">
    <source>
        <dbReference type="EMBL" id="UUI01404.1"/>
    </source>
</evidence>
<keyword evidence="1" id="KW-0812">Transmembrane</keyword>
<proteinExistence type="predicted"/>
<dbReference type="EMBL" id="CP101914">
    <property type="protein sequence ID" value="UUI01404.1"/>
    <property type="molecule type" value="Genomic_DNA"/>
</dbReference>
<evidence type="ECO:0000256" key="1">
    <source>
        <dbReference type="SAM" id="Phobius"/>
    </source>
</evidence>